<dbReference type="InterPro" id="IPR001932">
    <property type="entry name" value="PPM-type_phosphatase-like_dom"/>
</dbReference>
<proteinExistence type="predicted"/>
<dbReference type="Gene3D" id="3.30.450.40">
    <property type="match status" value="1"/>
</dbReference>
<dbReference type="InterPro" id="IPR003594">
    <property type="entry name" value="HATPase_dom"/>
</dbReference>
<sequence length="538" mass="55712">MLCATLPPQAGPADRPWSYDAAQQLVDSAVPTVADFAAVEVSDATVSEQAAISGLPATGLAFRRGAFRAARGAAIPRAYEVGEISSLPARTPYHASLTDLRPHLVMNLRPQTGWLTRDPVRAPLLRITGTHSLLVMPLDVGGVVLGVAAFYRTTGSPAFSRADLVMAGTLARRAARLLDGARRRLVQNAAGRILQEALLAPQGARVSAIEDPRGHLPASAAPGAWVDVIPLPSARVALVTGSVRGQGLSAATAMSQLKAAVRALVLLDMSPGEVISRLHRPAATPVGDEADQCLIVVYDPVACRCTVACGGYAAADAAPTPGAADGYGPAPGEPEVTECDVPPGSVLVLSCGTDGIPAGARDAGQVTGLRVLPAEDAAAADPATVLDGLLRAAAPGTDPVLLAARTRCLDADDVATREVANDPAAVADARDWADRLLTEWKLPELAFTTTLVVSELVTNAIRYSTGPIRLRLIRDRVLVCEVSDSCSAAPHPRHASPSDQDGRGLAIVAQLTDAQGTRYTETGKTVWAEQLIAPPAAA</sequence>
<evidence type="ECO:0000259" key="3">
    <source>
        <dbReference type="Pfam" id="PF07228"/>
    </source>
</evidence>
<evidence type="ECO:0000313" key="6">
    <source>
        <dbReference type="Proteomes" id="UP000198280"/>
    </source>
</evidence>
<evidence type="ECO:0000256" key="1">
    <source>
        <dbReference type="ARBA" id="ARBA00022801"/>
    </source>
</evidence>
<feature type="domain" description="Histidine kinase/HSP90-like ATPase" evidence="4">
    <location>
        <begin position="420"/>
        <end position="528"/>
    </location>
</feature>
<keyword evidence="1" id="KW-0378">Hydrolase</keyword>
<dbReference type="Gene3D" id="3.30.565.10">
    <property type="entry name" value="Histidine kinase-like ATPase, C-terminal domain"/>
    <property type="match status" value="1"/>
</dbReference>
<reference evidence="5 6" key="1">
    <citation type="submission" date="2017-06" db="EMBL/GenBank/DDBJ databases">
        <authorList>
            <person name="Kim H.J."/>
            <person name="Triplett B.A."/>
        </authorList>
    </citation>
    <scope>NUCLEOTIDE SEQUENCE [LARGE SCALE GENOMIC DNA]</scope>
    <source>
        <strain evidence="5 6">CGMCC 4.1858</strain>
    </source>
</reference>
<dbReference type="Gene3D" id="3.60.40.10">
    <property type="entry name" value="PPM-type phosphatase domain"/>
    <property type="match status" value="1"/>
</dbReference>
<organism evidence="5 6">
    <name type="scientific">Actinacidiphila glaucinigra</name>
    <dbReference type="NCBI Taxonomy" id="235986"/>
    <lineage>
        <taxon>Bacteria</taxon>
        <taxon>Bacillati</taxon>
        <taxon>Actinomycetota</taxon>
        <taxon>Actinomycetes</taxon>
        <taxon>Kitasatosporales</taxon>
        <taxon>Streptomycetaceae</taxon>
        <taxon>Actinacidiphila</taxon>
    </lineage>
</organism>
<evidence type="ECO:0000259" key="4">
    <source>
        <dbReference type="Pfam" id="PF13581"/>
    </source>
</evidence>
<dbReference type="PANTHER" id="PTHR43156:SF2">
    <property type="entry name" value="STAGE II SPORULATION PROTEIN E"/>
    <property type="match status" value="1"/>
</dbReference>
<dbReference type="SUPFAM" id="SSF55781">
    <property type="entry name" value="GAF domain-like"/>
    <property type="match status" value="1"/>
</dbReference>
<dbReference type="Pfam" id="PF01590">
    <property type="entry name" value="GAF"/>
    <property type="match status" value="1"/>
</dbReference>
<dbReference type="Proteomes" id="UP000198280">
    <property type="component" value="Unassembled WGS sequence"/>
</dbReference>
<dbReference type="Pfam" id="PF13581">
    <property type="entry name" value="HATPase_c_2"/>
    <property type="match status" value="1"/>
</dbReference>
<dbReference type="InterPro" id="IPR052016">
    <property type="entry name" value="Bact_Sigma-Reg"/>
</dbReference>
<dbReference type="PANTHER" id="PTHR43156">
    <property type="entry name" value="STAGE II SPORULATION PROTEIN E-RELATED"/>
    <property type="match status" value="1"/>
</dbReference>
<dbReference type="AlphaFoldDB" id="A0A239G7C4"/>
<name>A0A239G7C4_9ACTN</name>
<feature type="domain" description="PPM-type phosphatase" evidence="3">
    <location>
        <begin position="233"/>
        <end position="395"/>
    </location>
</feature>
<accession>A0A239G7C4</accession>
<dbReference type="InterPro" id="IPR036457">
    <property type="entry name" value="PPM-type-like_dom_sf"/>
</dbReference>
<dbReference type="FunFam" id="3.30.565.10:FF:000028">
    <property type="entry name" value="PAS sensor protein"/>
    <property type="match status" value="1"/>
</dbReference>
<dbReference type="GO" id="GO:0016791">
    <property type="term" value="F:phosphatase activity"/>
    <property type="evidence" value="ECO:0007669"/>
    <property type="project" value="TreeGrafter"/>
</dbReference>
<dbReference type="EMBL" id="FZOF01000007">
    <property type="protein sequence ID" value="SNS65000.1"/>
    <property type="molecule type" value="Genomic_DNA"/>
</dbReference>
<dbReference type="InterPro" id="IPR036890">
    <property type="entry name" value="HATPase_C_sf"/>
</dbReference>
<dbReference type="SUPFAM" id="SSF55874">
    <property type="entry name" value="ATPase domain of HSP90 chaperone/DNA topoisomerase II/histidine kinase"/>
    <property type="match status" value="1"/>
</dbReference>
<keyword evidence="6" id="KW-1185">Reference proteome</keyword>
<evidence type="ECO:0000313" key="5">
    <source>
        <dbReference type="EMBL" id="SNS65000.1"/>
    </source>
</evidence>
<evidence type="ECO:0000259" key="2">
    <source>
        <dbReference type="Pfam" id="PF01590"/>
    </source>
</evidence>
<dbReference type="CDD" id="cd16936">
    <property type="entry name" value="HATPase_RsbW-like"/>
    <property type="match status" value="1"/>
</dbReference>
<dbReference type="InterPro" id="IPR029016">
    <property type="entry name" value="GAF-like_dom_sf"/>
</dbReference>
<feature type="domain" description="GAF" evidence="2">
    <location>
        <begin position="110"/>
        <end position="176"/>
    </location>
</feature>
<dbReference type="InterPro" id="IPR003018">
    <property type="entry name" value="GAF"/>
</dbReference>
<protein>
    <submittedName>
        <fullName evidence="5">Sodium/proline symporter</fullName>
    </submittedName>
</protein>
<gene>
    <name evidence="5" type="ORF">SAMN05216252_107262</name>
</gene>
<dbReference type="Pfam" id="PF07228">
    <property type="entry name" value="SpoIIE"/>
    <property type="match status" value="1"/>
</dbReference>